<evidence type="ECO:0000256" key="5">
    <source>
        <dbReference type="ARBA" id="ARBA00023006"/>
    </source>
</evidence>
<evidence type="ECO:0000259" key="10">
    <source>
        <dbReference type="PROSITE" id="PS50850"/>
    </source>
</evidence>
<reference evidence="11 12" key="1">
    <citation type="submission" date="2023-09" db="EMBL/GenBank/DDBJ databases">
        <authorList>
            <person name="Wang M."/>
        </authorList>
    </citation>
    <scope>NUCLEOTIDE SEQUENCE [LARGE SCALE GENOMIC DNA]</scope>
    <source>
        <strain evidence="11">GT-2023</strain>
        <tissue evidence="11">Liver</tissue>
    </source>
</reference>
<feature type="region of interest" description="Disordered" evidence="8">
    <location>
        <begin position="38"/>
        <end position="67"/>
    </location>
</feature>
<dbReference type="PANTHER" id="PTHR11227">
    <property type="entry name" value="WD-REPEAT PROTEIN INTERACTING WITH PHOSPHOINOSIDES WIPI -RELATED"/>
    <property type="match status" value="1"/>
</dbReference>
<feature type="transmembrane region" description="Helical" evidence="9">
    <location>
        <begin position="954"/>
        <end position="971"/>
    </location>
</feature>
<feature type="transmembrane region" description="Helical" evidence="9">
    <location>
        <begin position="859"/>
        <end position="879"/>
    </location>
</feature>
<feature type="transmembrane region" description="Helical" evidence="9">
    <location>
        <begin position="725"/>
        <end position="748"/>
    </location>
</feature>
<dbReference type="InterPro" id="IPR015943">
    <property type="entry name" value="WD40/YVTN_repeat-like_dom_sf"/>
</dbReference>
<name>A0ABR3NN86_9TELE</name>
<dbReference type="SMART" id="SM00320">
    <property type="entry name" value="WD40"/>
    <property type="match status" value="3"/>
</dbReference>
<feature type="non-terminal residue" evidence="11">
    <location>
        <position position="1003"/>
    </location>
</feature>
<keyword evidence="9" id="KW-1133">Transmembrane helix</keyword>
<dbReference type="InterPro" id="IPR036322">
    <property type="entry name" value="WD40_repeat_dom_sf"/>
</dbReference>
<comment type="caution">
    <text evidence="11">The sequence shown here is derived from an EMBL/GenBank/DDBJ whole genome shotgun (WGS) entry which is preliminary data.</text>
</comment>
<evidence type="ECO:0000256" key="2">
    <source>
        <dbReference type="ARBA" id="ARBA00004329"/>
    </source>
</evidence>
<organism evidence="11 12">
    <name type="scientific">Cirrhinus molitorella</name>
    <name type="common">mud carp</name>
    <dbReference type="NCBI Taxonomy" id="172907"/>
    <lineage>
        <taxon>Eukaryota</taxon>
        <taxon>Metazoa</taxon>
        <taxon>Chordata</taxon>
        <taxon>Craniata</taxon>
        <taxon>Vertebrata</taxon>
        <taxon>Euteleostomi</taxon>
        <taxon>Actinopterygii</taxon>
        <taxon>Neopterygii</taxon>
        <taxon>Teleostei</taxon>
        <taxon>Ostariophysi</taxon>
        <taxon>Cypriniformes</taxon>
        <taxon>Cyprinidae</taxon>
        <taxon>Labeoninae</taxon>
        <taxon>Labeonini</taxon>
        <taxon>Cirrhinus</taxon>
    </lineage>
</organism>
<keyword evidence="6" id="KW-0446">Lipid-binding</keyword>
<keyword evidence="5" id="KW-0072">Autophagy</keyword>
<keyword evidence="9" id="KW-0472">Membrane</keyword>
<evidence type="ECO:0000256" key="9">
    <source>
        <dbReference type="SAM" id="Phobius"/>
    </source>
</evidence>
<dbReference type="Gene3D" id="2.130.10.10">
    <property type="entry name" value="YVTN repeat-like/Quinoprotein amine dehydrogenase"/>
    <property type="match status" value="1"/>
</dbReference>
<keyword evidence="12" id="KW-1185">Reference proteome</keyword>
<feature type="transmembrane region" description="Helical" evidence="9">
    <location>
        <begin position="922"/>
        <end position="942"/>
    </location>
</feature>
<dbReference type="EMBL" id="JAYMGO010000003">
    <property type="protein sequence ID" value="KAL1278344.1"/>
    <property type="molecule type" value="Genomic_DNA"/>
</dbReference>
<dbReference type="SUPFAM" id="SSF50978">
    <property type="entry name" value="WD40 repeat-like"/>
    <property type="match status" value="1"/>
</dbReference>
<evidence type="ECO:0000256" key="7">
    <source>
        <dbReference type="ARBA" id="ARBA00025740"/>
    </source>
</evidence>
<evidence type="ECO:0000256" key="8">
    <source>
        <dbReference type="SAM" id="MobiDB-lite"/>
    </source>
</evidence>
<keyword evidence="3" id="KW-0853">WD repeat</keyword>
<sequence>MQITDKLISDPLGTCGEKTIQFFSSRSLLCHYLSKRSNRSQASDPGRREGRRSLGIGMETGEGADGPGGPGLCCASFNQDSTSLAVGTKTGYRLFSVTSVDKLDCIHESTETPDVYIVERLFSSSLVVVVSQSMPRRMNVYHFKKGTEICNYSYSNNILAVRLNRQRLVVCLEESIYIHNIKDMKLLKTLLNTPSNPSGLCALSINHSNSFLAYPGSDTIGEIIVYDANNLSTVTMIPAHDSPLAAITFSASGTKLASASERGTVIRVFSIPEGLRLFEFRRGMKRYVNISSLSFSPDAQFLCASSNTETVHIFKLEQHSPSGEEEAPSWSAYVGKMFTAASSYLPAQVSGMMSQDRAFATVRLQMAGQKNVCALATIQKLPRLLVASSDGQLFIYNIDPQDGGECTLVQKHRLFESDKEWEETEKSELTEPPQACQSYAATVAIPTSGPVTATLTGYSEDGGAKKGEVIPEHEFAAGPVCLDDETEFPPINWCRDGSGRGKGRRPCHLTQADHLFYLYELARAGDKTGINLFYPFLPRFETSVYIMTGKMSTLKRCTSPNVYAEVPDGGWGWLVAAAFFFVEVFTYGIIKIFGIFLQDLMTDFNETNSRVSWVVSICVFVMAFTAPLSTVMSNRFGYRPVVMLGGLLISLGTITTALTNSITEMYITMGIVAGLGYCLTFLPTVTILSQYFSKRRSLVTSIASTGECFSLVLLAPAMNALKEQIGWRNCLIVIGLMQASIIVCGALLKPIVIKPKPAAPEGSTCPLKEPETKYDLENENTCTSIGSVDSGVQSVTSSQINLSEGQESTEQEKKALKEKVEEEQPVLPKTPLEQDQEELSISKPKLLDFSVLRDASFNCYALFGLFATLGFFAPQLYVIELSVSRGVSRDSATYMLSAMAVAEIVGRLSMGWILNRRPIRKIYILLICTVLLCPVLVIFTFVTEFWGLMSCSCFYGFLLGTVASSHIPMLAEDDVIGIQRMSSAVGVYVCIQSFAGLAGPPIG</sequence>
<dbReference type="InterPro" id="IPR020846">
    <property type="entry name" value="MFS_dom"/>
</dbReference>
<dbReference type="InterPro" id="IPR011701">
    <property type="entry name" value="MFS"/>
</dbReference>
<gene>
    <name evidence="11" type="ORF">QQF64_025017</name>
</gene>
<comment type="similarity">
    <text evidence="7">Belongs to the WD repeat PROPPIN family.</text>
</comment>
<dbReference type="PROSITE" id="PS50850">
    <property type="entry name" value="MFS"/>
    <property type="match status" value="1"/>
</dbReference>
<comment type="subcellular location">
    <subcellularLocation>
        <location evidence="1">Membrane</location>
        <topology evidence="1">Multi-pass membrane protein</topology>
    </subcellularLocation>
    <subcellularLocation>
        <location evidence="2">Preautophagosomal structure</location>
    </subcellularLocation>
</comment>
<feature type="transmembrane region" description="Helical" evidence="9">
    <location>
        <begin position="891"/>
        <end position="910"/>
    </location>
</feature>
<evidence type="ECO:0000256" key="3">
    <source>
        <dbReference type="ARBA" id="ARBA00022574"/>
    </source>
</evidence>
<keyword evidence="4" id="KW-0677">Repeat</keyword>
<evidence type="ECO:0000256" key="1">
    <source>
        <dbReference type="ARBA" id="ARBA00004141"/>
    </source>
</evidence>
<proteinExistence type="inferred from homology"/>
<feature type="compositionally biased region" description="Gly residues" evidence="8">
    <location>
        <begin position="58"/>
        <end position="67"/>
    </location>
</feature>
<accession>A0ABR3NN86</accession>
<evidence type="ECO:0000256" key="6">
    <source>
        <dbReference type="ARBA" id="ARBA00023121"/>
    </source>
</evidence>
<dbReference type="Proteomes" id="UP001558613">
    <property type="component" value="Unassembled WGS sequence"/>
</dbReference>
<dbReference type="Gene3D" id="1.20.1250.20">
    <property type="entry name" value="MFS general substrate transporter like domains"/>
    <property type="match status" value="1"/>
</dbReference>
<dbReference type="Pfam" id="PF21032">
    <property type="entry name" value="PROPPIN"/>
    <property type="match status" value="1"/>
</dbReference>
<dbReference type="SUPFAM" id="SSF103473">
    <property type="entry name" value="MFS general substrate transporter"/>
    <property type="match status" value="1"/>
</dbReference>
<keyword evidence="9" id="KW-0812">Transmembrane</keyword>
<feature type="transmembrane region" description="Helical" evidence="9">
    <location>
        <begin position="571"/>
        <end position="590"/>
    </location>
</feature>
<evidence type="ECO:0000313" key="12">
    <source>
        <dbReference type="Proteomes" id="UP001558613"/>
    </source>
</evidence>
<dbReference type="InterPro" id="IPR048720">
    <property type="entry name" value="PROPPIN"/>
</dbReference>
<feature type="transmembrane region" description="Helical" evidence="9">
    <location>
        <begin position="665"/>
        <end position="686"/>
    </location>
</feature>
<feature type="domain" description="Major facilitator superfamily (MFS) profile" evidence="10">
    <location>
        <begin position="572"/>
        <end position="1003"/>
    </location>
</feature>
<dbReference type="CDD" id="cd17422">
    <property type="entry name" value="MFS_MCT7"/>
    <property type="match status" value="1"/>
</dbReference>
<dbReference type="InterPro" id="IPR036259">
    <property type="entry name" value="MFS_trans_sf"/>
</dbReference>
<feature type="transmembrane region" description="Helical" evidence="9">
    <location>
        <begin position="641"/>
        <end position="659"/>
    </location>
</feature>
<feature type="transmembrane region" description="Helical" evidence="9">
    <location>
        <begin position="610"/>
        <end position="629"/>
    </location>
</feature>
<evidence type="ECO:0000313" key="11">
    <source>
        <dbReference type="EMBL" id="KAL1278344.1"/>
    </source>
</evidence>
<evidence type="ECO:0000256" key="4">
    <source>
        <dbReference type="ARBA" id="ARBA00022737"/>
    </source>
</evidence>
<protein>
    <recommendedName>
        <fullName evidence="10">Major facilitator superfamily (MFS) profile domain-containing protein</fullName>
    </recommendedName>
</protein>
<dbReference type="InterPro" id="IPR030766">
    <property type="entry name" value="MCT7"/>
</dbReference>
<dbReference type="Pfam" id="PF07690">
    <property type="entry name" value="MFS_1"/>
    <property type="match status" value="1"/>
</dbReference>
<dbReference type="InterPro" id="IPR001680">
    <property type="entry name" value="WD40_rpt"/>
</dbReference>